<dbReference type="GO" id="GO:0010134">
    <property type="term" value="P:sulfate assimilation via adenylyl sulfate reduction"/>
    <property type="evidence" value="ECO:0007669"/>
    <property type="project" value="TreeGrafter"/>
</dbReference>
<sequence>MVIWLIGLSGSGKSTLGHEVARQLREIKPNTVLLDGDELRKVFAHDQGNEPYTVQGRRINAERIVALCEMLDSQGIHVVCCILSIFPDMRLENRKRFSHYFEVFMDAPLDVLMARDVKGMYAAARRGEVNNVVGIDIPFERPVGSDITIDTSKNDANIKALASNILKQAGLI</sequence>
<comment type="caution">
    <text evidence="3">The sequence shown here is derived from an EMBL/GenBank/DDBJ whole genome shotgun (WGS) entry which is preliminary data.</text>
</comment>
<name>A0A351R963_9PROT</name>
<feature type="domain" description="APS kinase" evidence="2">
    <location>
        <begin position="1"/>
        <end position="150"/>
    </location>
</feature>
<dbReference type="AlphaFoldDB" id="A0A351R963"/>
<dbReference type="GO" id="GO:0005524">
    <property type="term" value="F:ATP binding"/>
    <property type="evidence" value="ECO:0007669"/>
    <property type="project" value="InterPro"/>
</dbReference>
<dbReference type="GO" id="GO:0019379">
    <property type="term" value="P:sulfate assimilation, phosphoadenylyl sulfate reduction by phosphoadenylyl-sulfate reductase (thioredoxin)"/>
    <property type="evidence" value="ECO:0007669"/>
    <property type="project" value="TreeGrafter"/>
</dbReference>
<dbReference type="PANTHER" id="PTHR42700:SF1">
    <property type="entry name" value="SULFATE ADENYLYLTRANSFERASE"/>
    <property type="match status" value="1"/>
</dbReference>
<dbReference type="CDD" id="cd02027">
    <property type="entry name" value="APSK"/>
    <property type="match status" value="1"/>
</dbReference>
<dbReference type="GO" id="GO:0004781">
    <property type="term" value="F:sulfate adenylyltransferase (ATP) activity"/>
    <property type="evidence" value="ECO:0007669"/>
    <property type="project" value="TreeGrafter"/>
</dbReference>
<dbReference type="InterPro" id="IPR059117">
    <property type="entry name" value="APS_kinase_dom"/>
</dbReference>
<dbReference type="PANTHER" id="PTHR42700">
    <property type="entry name" value="SULFATE ADENYLYLTRANSFERASE"/>
    <property type="match status" value="1"/>
</dbReference>
<proteinExistence type="predicted"/>
<dbReference type="Proteomes" id="UP000264313">
    <property type="component" value="Unassembled WGS sequence"/>
</dbReference>
<dbReference type="EMBL" id="DNAA01000059">
    <property type="protein sequence ID" value="HBA08584.1"/>
    <property type="molecule type" value="Genomic_DNA"/>
</dbReference>
<evidence type="ECO:0000259" key="2">
    <source>
        <dbReference type="Pfam" id="PF01583"/>
    </source>
</evidence>
<keyword evidence="1" id="KW-0808">Transferase</keyword>
<dbReference type="Gene3D" id="3.40.50.300">
    <property type="entry name" value="P-loop containing nucleotide triphosphate hydrolases"/>
    <property type="match status" value="1"/>
</dbReference>
<dbReference type="NCBIfam" id="NF004041">
    <property type="entry name" value="PRK05541.1"/>
    <property type="match status" value="1"/>
</dbReference>
<keyword evidence="3" id="KW-0418">Kinase</keyword>
<accession>A0A351R963</accession>
<organism evidence="3 4">
    <name type="scientific">Methylotenera mobilis</name>
    <dbReference type="NCBI Taxonomy" id="359408"/>
    <lineage>
        <taxon>Bacteria</taxon>
        <taxon>Pseudomonadati</taxon>
        <taxon>Pseudomonadota</taxon>
        <taxon>Betaproteobacteria</taxon>
        <taxon>Nitrosomonadales</taxon>
        <taxon>Methylophilaceae</taxon>
        <taxon>Methylotenera</taxon>
    </lineage>
</organism>
<protein>
    <submittedName>
        <fullName evidence="3">Adenylyl-sulfate kinase</fullName>
    </submittedName>
</protein>
<reference evidence="3 4" key="1">
    <citation type="journal article" date="2018" name="Nat. Biotechnol.">
        <title>A standardized bacterial taxonomy based on genome phylogeny substantially revises the tree of life.</title>
        <authorList>
            <person name="Parks D.H."/>
            <person name="Chuvochina M."/>
            <person name="Waite D.W."/>
            <person name="Rinke C."/>
            <person name="Skarshewski A."/>
            <person name="Chaumeil P.A."/>
            <person name="Hugenholtz P."/>
        </authorList>
    </citation>
    <scope>NUCLEOTIDE SEQUENCE [LARGE SCALE GENOMIC DNA]</scope>
    <source>
        <strain evidence="3">UBA9958</strain>
    </source>
</reference>
<dbReference type="SUPFAM" id="SSF52540">
    <property type="entry name" value="P-loop containing nucleoside triphosphate hydrolases"/>
    <property type="match status" value="1"/>
</dbReference>
<evidence type="ECO:0000313" key="4">
    <source>
        <dbReference type="Proteomes" id="UP000264313"/>
    </source>
</evidence>
<dbReference type="STRING" id="1132855.GCA_000384255_01851"/>
<evidence type="ECO:0000256" key="1">
    <source>
        <dbReference type="ARBA" id="ARBA00022679"/>
    </source>
</evidence>
<dbReference type="GO" id="GO:0004020">
    <property type="term" value="F:adenylylsulfate kinase activity"/>
    <property type="evidence" value="ECO:0007669"/>
    <property type="project" value="UniProtKB-EC"/>
</dbReference>
<dbReference type="Pfam" id="PF01583">
    <property type="entry name" value="APS_kinase"/>
    <property type="match status" value="1"/>
</dbReference>
<gene>
    <name evidence="3" type="ORF">DCW48_02635</name>
</gene>
<dbReference type="GO" id="GO:0005737">
    <property type="term" value="C:cytoplasm"/>
    <property type="evidence" value="ECO:0007669"/>
    <property type="project" value="TreeGrafter"/>
</dbReference>
<evidence type="ECO:0000313" key="3">
    <source>
        <dbReference type="EMBL" id="HBA08584.1"/>
    </source>
</evidence>
<dbReference type="InterPro" id="IPR027417">
    <property type="entry name" value="P-loop_NTPase"/>
</dbReference>
<dbReference type="InterPro" id="IPR050512">
    <property type="entry name" value="Sulf_AdTrans/APS_kinase"/>
</dbReference>